<dbReference type="Gene3D" id="3.60.15.10">
    <property type="entry name" value="Ribonuclease Z/Hydroxyacylglutathione hydrolase-like"/>
    <property type="match status" value="1"/>
</dbReference>
<evidence type="ECO:0000256" key="9">
    <source>
        <dbReference type="ARBA" id="ARBA00031044"/>
    </source>
</evidence>
<dbReference type="InterPro" id="IPR001279">
    <property type="entry name" value="Metallo-B-lactamas"/>
</dbReference>
<keyword evidence="7 11" id="KW-0378">Hydrolase</keyword>
<evidence type="ECO:0000256" key="4">
    <source>
        <dbReference type="ARBA" id="ARBA00006759"/>
    </source>
</evidence>
<accession>A0A139A1B0</accession>
<evidence type="ECO:0000256" key="6">
    <source>
        <dbReference type="ARBA" id="ARBA00022723"/>
    </source>
</evidence>
<proteinExistence type="inferred from homology"/>
<dbReference type="SMART" id="SM00849">
    <property type="entry name" value="Lactamase_B"/>
    <property type="match status" value="1"/>
</dbReference>
<dbReference type="Proteomes" id="UP000070544">
    <property type="component" value="Unassembled WGS sequence"/>
</dbReference>
<evidence type="ECO:0000259" key="10">
    <source>
        <dbReference type="SMART" id="SM00849"/>
    </source>
</evidence>
<dbReference type="PIRSF" id="PIRSF005457">
    <property type="entry name" value="Glx"/>
    <property type="match status" value="1"/>
</dbReference>
<organism evidence="11 12">
    <name type="scientific">Gonapodya prolifera (strain JEL478)</name>
    <name type="common">Monoblepharis prolifera</name>
    <dbReference type="NCBI Taxonomy" id="1344416"/>
    <lineage>
        <taxon>Eukaryota</taxon>
        <taxon>Fungi</taxon>
        <taxon>Fungi incertae sedis</taxon>
        <taxon>Chytridiomycota</taxon>
        <taxon>Chytridiomycota incertae sedis</taxon>
        <taxon>Monoblepharidomycetes</taxon>
        <taxon>Monoblepharidales</taxon>
        <taxon>Gonapodyaceae</taxon>
        <taxon>Gonapodya</taxon>
    </lineage>
</organism>
<dbReference type="InterPro" id="IPR036866">
    <property type="entry name" value="RibonucZ/Hydroxyglut_hydro"/>
</dbReference>
<comment type="catalytic activity">
    <reaction evidence="1">
        <text>an S-(2-hydroxyacyl)glutathione + H2O = a 2-hydroxy carboxylate + glutathione + H(+)</text>
        <dbReference type="Rhea" id="RHEA:21864"/>
        <dbReference type="ChEBI" id="CHEBI:15377"/>
        <dbReference type="ChEBI" id="CHEBI:15378"/>
        <dbReference type="ChEBI" id="CHEBI:57925"/>
        <dbReference type="ChEBI" id="CHEBI:58896"/>
        <dbReference type="ChEBI" id="CHEBI:71261"/>
        <dbReference type="EC" id="3.1.2.6"/>
    </reaction>
</comment>
<dbReference type="GO" id="GO:0046872">
    <property type="term" value="F:metal ion binding"/>
    <property type="evidence" value="ECO:0007669"/>
    <property type="project" value="UniProtKB-KW"/>
</dbReference>
<keyword evidence="8" id="KW-0862">Zinc</keyword>
<dbReference type="InterPro" id="IPR035680">
    <property type="entry name" value="Clx_II_MBL"/>
</dbReference>
<keyword evidence="12" id="KW-1185">Reference proteome</keyword>
<evidence type="ECO:0000256" key="7">
    <source>
        <dbReference type="ARBA" id="ARBA00022801"/>
    </source>
</evidence>
<dbReference type="PANTHER" id="PTHR11935:SF94">
    <property type="entry name" value="TENZING NORGAY, ISOFORM C"/>
    <property type="match status" value="1"/>
</dbReference>
<dbReference type="AlphaFoldDB" id="A0A139A1B0"/>
<evidence type="ECO:0000313" key="11">
    <source>
        <dbReference type="EMBL" id="KXS10408.1"/>
    </source>
</evidence>
<dbReference type="InterPro" id="IPR017782">
    <property type="entry name" value="Hydroxyacylglutathione_Hdrlase"/>
</dbReference>
<feature type="domain" description="Metallo-beta-lactamase" evidence="10">
    <location>
        <begin position="11"/>
        <end position="171"/>
    </location>
</feature>
<evidence type="ECO:0000256" key="3">
    <source>
        <dbReference type="ARBA" id="ARBA00004963"/>
    </source>
</evidence>
<dbReference type="GO" id="GO:0004416">
    <property type="term" value="F:hydroxyacylglutathione hydrolase activity"/>
    <property type="evidence" value="ECO:0007669"/>
    <property type="project" value="UniProtKB-EC"/>
</dbReference>
<dbReference type="SUPFAM" id="SSF56281">
    <property type="entry name" value="Metallo-hydrolase/oxidoreductase"/>
    <property type="match status" value="1"/>
</dbReference>
<sequence>MKVVPVPCLEDNYAYLLIDEKTGTSAFVDPVQPEKLVAAAEKEGVKASIGLTTHHHYDHAGGNEKLASLVPGVRIYGSDDRIPALTNSVSHNDTFKIGSLTVTVLHTPCHTSGHICYYVVGEDGQKAVFTGDTLFIGGCGRFFEGTASEMVKNLTETLGKLPGETKVWCGHEYTKSNLLFARHIEPTNSAILSRLERIKANPTEQTVPSTIAEEHLLNPFVRCALPQVIERVGTPAGDVVASMAKLREMKNGFKNPAL</sequence>
<protein>
    <recommendedName>
        <fullName evidence="5">hydroxyacylglutathione hydrolase</fullName>
        <ecNumber evidence="5">3.1.2.6</ecNumber>
    </recommendedName>
    <alternativeName>
        <fullName evidence="9">Glyoxalase II</fullName>
    </alternativeName>
</protein>
<evidence type="ECO:0000256" key="5">
    <source>
        <dbReference type="ARBA" id="ARBA00011917"/>
    </source>
</evidence>
<name>A0A139A1B0_GONPJ</name>
<comment type="similarity">
    <text evidence="4">Belongs to the metallo-beta-lactamase superfamily. Glyoxalase II family.</text>
</comment>
<dbReference type="EMBL" id="KQ965827">
    <property type="protein sequence ID" value="KXS10408.1"/>
    <property type="molecule type" value="Genomic_DNA"/>
</dbReference>
<evidence type="ECO:0000256" key="8">
    <source>
        <dbReference type="ARBA" id="ARBA00022833"/>
    </source>
</evidence>
<dbReference type="GO" id="GO:0019243">
    <property type="term" value="P:methylglyoxal catabolic process to D-lactate via S-lactoyl-glutathione"/>
    <property type="evidence" value="ECO:0007669"/>
    <property type="project" value="InterPro"/>
</dbReference>
<dbReference type="UniPathway" id="UPA00619">
    <property type="reaction ID" value="UER00676"/>
</dbReference>
<evidence type="ECO:0000256" key="2">
    <source>
        <dbReference type="ARBA" id="ARBA00001947"/>
    </source>
</evidence>
<dbReference type="OrthoDB" id="515692at2759"/>
<reference evidence="11 12" key="1">
    <citation type="journal article" date="2015" name="Genome Biol. Evol.">
        <title>Phylogenomic analyses indicate that early fungi evolved digesting cell walls of algal ancestors of land plants.</title>
        <authorList>
            <person name="Chang Y."/>
            <person name="Wang S."/>
            <person name="Sekimoto S."/>
            <person name="Aerts A.L."/>
            <person name="Choi C."/>
            <person name="Clum A."/>
            <person name="LaButti K.M."/>
            <person name="Lindquist E.A."/>
            <person name="Yee Ngan C."/>
            <person name="Ohm R.A."/>
            <person name="Salamov A.A."/>
            <person name="Grigoriev I.V."/>
            <person name="Spatafora J.W."/>
            <person name="Berbee M.L."/>
        </authorList>
    </citation>
    <scope>NUCLEOTIDE SEQUENCE [LARGE SCALE GENOMIC DNA]</scope>
    <source>
        <strain evidence="11 12">JEL478</strain>
    </source>
</reference>
<dbReference type="CDD" id="cd07723">
    <property type="entry name" value="hydroxyacylglutathione_hydrolase_MBL-fold"/>
    <property type="match status" value="1"/>
</dbReference>
<dbReference type="Pfam" id="PF16123">
    <property type="entry name" value="HAGH_C"/>
    <property type="match status" value="1"/>
</dbReference>
<dbReference type="EC" id="3.1.2.6" evidence="5"/>
<dbReference type="HAMAP" id="MF_01374">
    <property type="entry name" value="Glyoxalase_2"/>
    <property type="match status" value="1"/>
</dbReference>
<evidence type="ECO:0000313" key="12">
    <source>
        <dbReference type="Proteomes" id="UP000070544"/>
    </source>
</evidence>
<dbReference type="NCBIfam" id="TIGR03413">
    <property type="entry name" value="GSH_gloB"/>
    <property type="match status" value="1"/>
</dbReference>
<keyword evidence="6" id="KW-0479">Metal-binding</keyword>
<dbReference type="Pfam" id="PF00753">
    <property type="entry name" value="Lactamase_B"/>
    <property type="match status" value="1"/>
</dbReference>
<gene>
    <name evidence="11" type="ORF">M427DRAFT_62384</name>
</gene>
<dbReference type="OMA" id="CKERARF"/>
<comment type="cofactor">
    <cofactor evidence="2">
        <name>Zn(2+)</name>
        <dbReference type="ChEBI" id="CHEBI:29105"/>
    </cofactor>
</comment>
<dbReference type="FunFam" id="3.60.15.10:FF:000019">
    <property type="entry name" value="Hydroxyacylglutathione hydrolase, mitochondrial"/>
    <property type="match status" value="1"/>
</dbReference>
<evidence type="ECO:0000256" key="1">
    <source>
        <dbReference type="ARBA" id="ARBA00001623"/>
    </source>
</evidence>
<dbReference type="PANTHER" id="PTHR11935">
    <property type="entry name" value="BETA LACTAMASE DOMAIN"/>
    <property type="match status" value="1"/>
</dbReference>
<comment type="pathway">
    <text evidence="3">Secondary metabolite metabolism; methylglyoxal degradation; (R)-lactate from methylglyoxal: step 2/2.</text>
</comment>
<dbReference type="STRING" id="1344416.A0A139A1B0"/>
<dbReference type="InterPro" id="IPR032282">
    <property type="entry name" value="HAGH_C"/>
</dbReference>